<accession>U2KM19</accession>
<dbReference type="InterPro" id="IPR007422">
    <property type="entry name" value="Peptidase_Prp"/>
</dbReference>
<dbReference type="OrthoDB" id="48998at2"/>
<dbReference type="SUPFAM" id="SSF118010">
    <property type="entry name" value="TM1457-like"/>
    <property type="match status" value="1"/>
</dbReference>
<dbReference type="Gene3D" id="3.30.70.1490">
    <property type="entry name" value="Cysteine protease Prp"/>
    <property type="match status" value="1"/>
</dbReference>
<dbReference type="GO" id="GO:0008234">
    <property type="term" value="F:cysteine-type peptidase activity"/>
    <property type="evidence" value="ECO:0007669"/>
    <property type="project" value="UniProtKB-KW"/>
</dbReference>
<dbReference type="PANTHER" id="PTHR39178">
    <property type="entry name" value="HYPOTHETICAL RIBOSOME-ASSOCIATED PROTEIN"/>
    <property type="match status" value="1"/>
</dbReference>
<proteinExistence type="inferred from homology"/>
<dbReference type="Proteomes" id="UP000016662">
    <property type="component" value="Unassembled WGS sequence"/>
</dbReference>
<dbReference type="InterPro" id="IPR036764">
    <property type="entry name" value="Peptidase_Prp_sf"/>
</dbReference>
<evidence type="ECO:0000256" key="1">
    <source>
        <dbReference type="ARBA" id="ARBA00022517"/>
    </source>
</evidence>
<dbReference type="STRING" id="411473.RUMCAL_02314"/>
<sequence length="108" mass="11774">MISARFFLAGEQYTGCEISGHADYSEEGTDVICAYVSATVQTVANLMTEIFRLPVSAAEQEEPALVLIQLKEPDPSGNVQRLFAGLELQLGELSKVFPANIQVTHMEV</sequence>
<dbReference type="AlphaFoldDB" id="U2KM19"/>
<evidence type="ECO:0000256" key="2">
    <source>
        <dbReference type="ARBA" id="ARBA00022670"/>
    </source>
</evidence>
<dbReference type="RefSeq" id="WP_021680469.1">
    <property type="nucleotide sequence ID" value="NZ_KI260291.1"/>
</dbReference>
<keyword evidence="1" id="KW-0690">Ribosome biogenesis</keyword>
<name>U2KM19_9FIRM</name>
<dbReference type="eggNOG" id="COG2868">
    <property type="taxonomic scope" value="Bacteria"/>
</dbReference>
<dbReference type="HOGENOM" id="CLU_140910_1_0_9"/>
<dbReference type="Pfam" id="PF04327">
    <property type="entry name" value="Peptidase_Prp"/>
    <property type="match status" value="1"/>
</dbReference>
<protein>
    <recommendedName>
        <fullName evidence="6">Ribosomal processing cysteine protease Prp</fullName>
    </recommendedName>
</protein>
<comment type="caution">
    <text evidence="7">The sequence shown here is derived from an EMBL/GenBank/DDBJ whole genome shotgun (WGS) entry which is preliminary data.</text>
</comment>
<reference evidence="7 8" key="1">
    <citation type="submission" date="2013-07" db="EMBL/GenBank/DDBJ databases">
        <authorList>
            <person name="Weinstock G."/>
            <person name="Sodergren E."/>
            <person name="Wylie T."/>
            <person name="Fulton L."/>
            <person name="Fulton R."/>
            <person name="Fronick C."/>
            <person name="O'Laughlin M."/>
            <person name="Godfrey J."/>
            <person name="Miner T."/>
            <person name="Herter B."/>
            <person name="Appelbaum E."/>
            <person name="Cordes M."/>
            <person name="Lek S."/>
            <person name="Wollam A."/>
            <person name="Pepin K.H."/>
            <person name="Palsikar V.B."/>
            <person name="Mitreva M."/>
            <person name="Wilson R.K."/>
        </authorList>
    </citation>
    <scope>NUCLEOTIDE SEQUENCE [LARGE SCALE GENOMIC DNA]</scope>
    <source>
        <strain evidence="7 8">ATCC 27760</strain>
    </source>
</reference>
<keyword evidence="3" id="KW-0378">Hydrolase</keyword>
<dbReference type="GO" id="GO:0042254">
    <property type="term" value="P:ribosome biogenesis"/>
    <property type="evidence" value="ECO:0007669"/>
    <property type="project" value="UniProtKB-KW"/>
</dbReference>
<comment type="similarity">
    <text evidence="5">Belongs to the Prp family.</text>
</comment>
<keyword evidence="8" id="KW-1185">Reference proteome</keyword>
<keyword evidence="2" id="KW-0645">Protease</keyword>
<evidence type="ECO:0000256" key="4">
    <source>
        <dbReference type="ARBA" id="ARBA00022807"/>
    </source>
</evidence>
<organism evidence="7 8">
    <name type="scientific">Ruminococcus callidus ATCC 27760</name>
    <dbReference type="NCBI Taxonomy" id="411473"/>
    <lineage>
        <taxon>Bacteria</taxon>
        <taxon>Bacillati</taxon>
        <taxon>Bacillota</taxon>
        <taxon>Clostridia</taxon>
        <taxon>Eubacteriales</taxon>
        <taxon>Oscillospiraceae</taxon>
        <taxon>Ruminococcus</taxon>
    </lineage>
</organism>
<evidence type="ECO:0000256" key="3">
    <source>
        <dbReference type="ARBA" id="ARBA00022801"/>
    </source>
</evidence>
<evidence type="ECO:0000313" key="7">
    <source>
        <dbReference type="EMBL" id="ERJ93090.1"/>
    </source>
</evidence>
<evidence type="ECO:0000256" key="5">
    <source>
        <dbReference type="ARBA" id="ARBA00044503"/>
    </source>
</evidence>
<dbReference type="GO" id="GO:0006508">
    <property type="term" value="P:proteolysis"/>
    <property type="evidence" value="ECO:0007669"/>
    <property type="project" value="UniProtKB-KW"/>
</dbReference>
<gene>
    <name evidence="7" type="ORF">RUMCAL_02314</name>
</gene>
<dbReference type="EMBL" id="AWVF01000288">
    <property type="protein sequence ID" value="ERJ93090.1"/>
    <property type="molecule type" value="Genomic_DNA"/>
</dbReference>
<dbReference type="PANTHER" id="PTHR39178:SF1">
    <property type="entry name" value="RIBOSOMAL-PROCESSING CYSTEINE PROTEASE PRP"/>
    <property type="match status" value="1"/>
</dbReference>
<evidence type="ECO:0000256" key="6">
    <source>
        <dbReference type="ARBA" id="ARBA00044538"/>
    </source>
</evidence>
<evidence type="ECO:0000313" key="8">
    <source>
        <dbReference type="Proteomes" id="UP000016662"/>
    </source>
</evidence>
<dbReference type="PATRIC" id="fig|411473.3.peg.1921"/>
<dbReference type="CDD" id="cd16332">
    <property type="entry name" value="Prp-like"/>
    <property type="match status" value="1"/>
</dbReference>
<keyword evidence="4" id="KW-0788">Thiol protease</keyword>